<dbReference type="Proteomes" id="UP000179014">
    <property type="component" value="Unassembled WGS sequence"/>
</dbReference>
<feature type="domain" description="PD-(D/E)XK endonuclease-like" evidence="1">
    <location>
        <begin position="11"/>
        <end position="255"/>
    </location>
</feature>
<evidence type="ECO:0000313" key="2">
    <source>
        <dbReference type="EMBL" id="OGG39664.1"/>
    </source>
</evidence>
<dbReference type="Pfam" id="PF12705">
    <property type="entry name" value="PDDEXK_1"/>
    <property type="match status" value="1"/>
</dbReference>
<reference evidence="2 3" key="1">
    <citation type="journal article" date="2016" name="Nat. Commun.">
        <title>Thousands of microbial genomes shed light on interconnected biogeochemical processes in an aquifer system.</title>
        <authorList>
            <person name="Anantharaman K."/>
            <person name="Brown C.T."/>
            <person name="Hug L.A."/>
            <person name="Sharon I."/>
            <person name="Castelle C.J."/>
            <person name="Probst A.J."/>
            <person name="Thomas B.C."/>
            <person name="Singh A."/>
            <person name="Wilkins M.J."/>
            <person name="Karaoz U."/>
            <person name="Brodie E.L."/>
            <person name="Williams K.H."/>
            <person name="Hubbard S.S."/>
            <person name="Banfield J.F."/>
        </authorList>
    </citation>
    <scope>NUCLEOTIDE SEQUENCE [LARGE SCALE GENOMIC DNA]</scope>
</reference>
<dbReference type="InterPro" id="IPR038726">
    <property type="entry name" value="PDDEXK_AddAB-type"/>
</dbReference>
<evidence type="ECO:0000313" key="3">
    <source>
        <dbReference type="Proteomes" id="UP000179014"/>
    </source>
</evidence>
<organism evidence="2 3">
    <name type="scientific">Candidatus Kaiserbacteria bacterium GWA2_50_9</name>
    <dbReference type="NCBI Taxonomy" id="1798474"/>
    <lineage>
        <taxon>Bacteria</taxon>
        <taxon>Candidatus Kaiseribacteriota</taxon>
    </lineage>
</organism>
<dbReference type="AlphaFoldDB" id="A0A1F6BRV5"/>
<dbReference type="InterPro" id="IPR011604">
    <property type="entry name" value="PDDEXK-like_dom_sf"/>
</dbReference>
<sequence length="281" mass="31461">MTGKKYDAVWVSHSSIGDFLKCPRAYYLHNVYKNPDTGRKITIVNPALSLGSAVHATLEALKALPVEDRLHRDLLSDFEKEWETSASGKKGGFTSDVEEAGAKARGRAMIERVMKNPGPLSKKTVKLKETENNMPPNFYLSEKENIILCGLIDWLEYVEEDDSIRIIDFKTGKSEESDDSLQLPIYLLLLGALQKRRMSGAAYWYLEKNDTTTEVALPDTGLARENVLALARRVKDVRERRAYDCPRGPSGCFACQPYELILNGKAEYLGVAGYGQDAYLV</sequence>
<dbReference type="InterPro" id="IPR011335">
    <property type="entry name" value="Restrct_endonuc-II-like"/>
</dbReference>
<dbReference type="STRING" id="1798474.A2118_03185"/>
<proteinExistence type="predicted"/>
<comment type="caution">
    <text evidence="2">The sequence shown here is derived from an EMBL/GenBank/DDBJ whole genome shotgun (WGS) entry which is preliminary data.</text>
</comment>
<dbReference type="SUPFAM" id="SSF52980">
    <property type="entry name" value="Restriction endonuclease-like"/>
    <property type="match status" value="1"/>
</dbReference>
<protein>
    <recommendedName>
        <fullName evidence="1">PD-(D/E)XK endonuclease-like domain-containing protein</fullName>
    </recommendedName>
</protein>
<gene>
    <name evidence="2" type="ORF">A2118_03185</name>
</gene>
<evidence type="ECO:0000259" key="1">
    <source>
        <dbReference type="Pfam" id="PF12705"/>
    </source>
</evidence>
<dbReference type="Gene3D" id="3.90.320.10">
    <property type="match status" value="1"/>
</dbReference>
<name>A0A1F6BRV5_9BACT</name>
<dbReference type="EMBL" id="MFKN01000044">
    <property type="protein sequence ID" value="OGG39664.1"/>
    <property type="molecule type" value="Genomic_DNA"/>
</dbReference>
<accession>A0A1F6BRV5</accession>